<accession>A0A0B7GP24</accession>
<evidence type="ECO:0000256" key="5">
    <source>
        <dbReference type="ARBA" id="ARBA00023065"/>
    </source>
</evidence>
<dbReference type="GO" id="GO:0046933">
    <property type="term" value="F:proton-transporting ATP synthase activity, rotational mechanism"/>
    <property type="evidence" value="ECO:0007669"/>
    <property type="project" value="UniProtKB-UniRule"/>
</dbReference>
<keyword evidence="7 8" id="KW-0066">ATP synthesis</keyword>
<evidence type="ECO:0000256" key="8">
    <source>
        <dbReference type="HAMAP-Rule" id="MF_01416"/>
    </source>
</evidence>
<keyword evidence="8" id="KW-0139">CF(1)</keyword>
<dbReference type="HAMAP" id="MF_01416">
    <property type="entry name" value="ATP_synth_delta_bact"/>
    <property type="match status" value="1"/>
</dbReference>
<sequence>MDKKQYAIIEKYALPFVQTVFEKGQQEDVFEKLSQIKAVFAETGLADFLSHIGVSDHEKEKSLRLFQNSGSQLLDNLIEIVILNHREDLFYEIVLESQHQLEKISNEFEVTLRSVQPLTASQKEKIRPIIERKMRLKVRSLKEELDSSLIGGFVISANNKTIDASIKRQLQVVKEKLK</sequence>
<protein>
    <recommendedName>
        <fullName evidence="8">ATP synthase subunit delta</fullName>
    </recommendedName>
    <alternativeName>
        <fullName evidence="8">ATP synthase F(1) sector subunit delta</fullName>
    </alternativeName>
    <alternativeName>
        <fullName evidence="8">F-type ATPase subunit delta</fullName>
        <shortName evidence="8">F-ATPase subunit delta</shortName>
    </alternativeName>
</protein>
<dbReference type="PRINTS" id="PR00125">
    <property type="entry name" value="ATPASEDELTA"/>
</dbReference>
<dbReference type="EMBL" id="CDMW01000001">
    <property type="protein sequence ID" value="CEL89976.1"/>
    <property type="molecule type" value="Genomic_DNA"/>
</dbReference>
<comment type="function">
    <text evidence="8">F(1)F(0) ATP synthase produces ATP from ADP in the presence of a proton or sodium gradient. F-type ATPases consist of two structural domains, F(1) containing the extramembraneous catalytic core and F(0) containing the membrane proton channel, linked together by a central stalk and a peripheral stalk. During catalysis, ATP synthesis in the catalytic domain of F(1) is coupled via a rotary mechanism of the central stalk subunits to proton translocation.</text>
</comment>
<evidence type="ECO:0000256" key="7">
    <source>
        <dbReference type="ARBA" id="ARBA00023310"/>
    </source>
</evidence>
<gene>
    <name evidence="8 9" type="primary">atpH</name>
    <name evidence="9" type="ORF">SSV_0671</name>
</gene>
<evidence type="ECO:0000256" key="4">
    <source>
        <dbReference type="ARBA" id="ARBA00022781"/>
    </source>
</evidence>
<evidence type="ECO:0000256" key="3">
    <source>
        <dbReference type="ARBA" id="ARBA00022475"/>
    </source>
</evidence>
<organism evidence="9 10">
    <name type="scientific">Streptococcus sanguinis</name>
    <dbReference type="NCBI Taxonomy" id="1305"/>
    <lineage>
        <taxon>Bacteria</taxon>
        <taxon>Bacillati</taxon>
        <taxon>Bacillota</taxon>
        <taxon>Bacilli</taxon>
        <taxon>Lactobacillales</taxon>
        <taxon>Streptococcaceae</taxon>
        <taxon>Streptococcus</taxon>
    </lineage>
</organism>
<evidence type="ECO:0000313" key="10">
    <source>
        <dbReference type="Proteomes" id="UP000183504"/>
    </source>
</evidence>
<dbReference type="SUPFAM" id="SSF47928">
    <property type="entry name" value="N-terminal domain of the delta subunit of the F1F0-ATP synthase"/>
    <property type="match status" value="1"/>
</dbReference>
<evidence type="ECO:0000313" key="9">
    <source>
        <dbReference type="EMBL" id="CEL89976.1"/>
    </source>
</evidence>
<dbReference type="PANTHER" id="PTHR11910">
    <property type="entry name" value="ATP SYNTHASE DELTA CHAIN"/>
    <property type="match status" value="1"/>
</dbReference>
<dbReference type="Pfam" id="PF00213">
    <property type="entry name" value="OSCP"/>
    <property type="match status" value="1"/>
</dbReference>
<dbReference type="InterPro" id="IPR026015">
    <property type="entry name" value="ATP_synth_OSCP/delta_N_sf"/>
</dbReference>
<reference evidence="9 10" key="1">
    <citation type="submission" date="2015-01" db="EMBL/GenBank/DDBJ databases">
        <authorList>
            <person name="Pelicic Vladimir"/>
        </authorList>
    </citation>
    <scope>NUCLEOTIDE SEQUENCE [LARGE SCALE GENOMIC DNA]</scope>
    <source>
        <strain evidence="9 10">2908</strain>
    </source>
</reference>
<evidence type="ECO:0000256" key="6">
    <source>
        <dbReference type="ARBA" id="ARBA00023136"/>
    </source>
</evidence>
<dbReference type="Proteomes" id="UP000183504">
    <property type="component" value="Unassembled WGS sequence"/>
</dbReference>
<dbReference type="AlphaFoldDB" id="A0A0B7GP24"/>
<dbReference type="InterPro" id="IPR000711">
    <property type="entry name" value="ATPase_OSCP/dsu"/>
</dbReference>
<comment type="similarity">
    <text evidence="8">Belongs to the ATPase delta chain family.</text>
</comment>
<keyword evidence="6 8" id="KW-0472">Membrane</keyword>
<evidence type="ECO:0000256" key="1">
    <source>
        <dbReference type="ARBA" id="ARBA00004370"/>
    </source>
</evidence>
<comment type="function">
    <text evidence="8">This protein is part of the stalk that links CF(0) to CF(1). It either transmits conformational changes from CF(0) to CF(1) or is implicated in proton conduction.</text>
</comment>
<keyword evidence="4 8" id="KW-0375">Hydrogen ion transport</keyword>
<dbReference type="Gene3D" id="1.10.520.20">
    <property type="entry name" value="N-terminal domain of the delta subunit of the F1F0-ATP synthase"/>
    <property type="match status" value="1"/>
</dbReference>
<keyword evidence="3 8" id="KW-1003">Cell membrane</keyword>
<comment type="subcellular location">
    <subcellularLocation>
        <location evidence="8">Cell membrane</location>
        <topology evidence="8">Peripheral membrane protein</topology>
    </subcellularLocation>
    <subcellularLocation>
        <location evidence="1">Membrane</location>
    </subcellularLocation>
</comment>
<proteinExistence type="inferred from homology"/>
<keyword evidence="5 8" id="KW-0406">Ion transport</keyword>
<dbReference type="NCBIfam" id="TIGR01145">
    <property type="entry name" value="ATP_synt_delta"/>
    <property type="match status" value="1"/>
</dbReference>
<evidence type="ECO:0000256" key="2">
    <source>
        <dbReference type="ARBA" id="ARBA00022448"/>
    </source>
</evidence>
<dbReference type="GO" id="GO:0045259">
    <property type="term" value="C:proton-transporting ATP synthase complex"/>
    <property type="evidence" value="ECO:0007669"/>
    <property type="project" value="UniProtKB-KW"/>
</dbReference>
<dbReference type="GO" id="GO:0005886">
    <property type="term" value="C:plasma membrane"/>
    <property type="evidence" value="ECO:0007669"/>
    <property type="project" value="UniProtKB-SubCell"/>
</dbReference>
<dbReference type="NCBIfam" id="NF004401">
    <property type="entry name" value="PRK05758.2-1"/>
    <property type="match status" value="1"/>
</dbReference>
<name>A0A0B7GP24_STRSA</name>
<dbReference type="RefSeq" id="WP_072073705.1">
    <property type="nucleotide sequence ID" value="NZ_CDMW01000001.1"/>
</dbReference>
<keyword evidence="2 8" id="KW-0813">Transport</keyword>